<comment type="caution">
    <text evidence="2">The sequence shown here is derived from an EMBL/GenBank/DDBJ whole genome shotgun (WGS) entry which is preliminary data.</text>
</comment>
<feature type="region of interest" description="Disordered" evidence="1">
    <location>
        <begin position="1"/>
        <end position="26"/>
    </location>
</feature>
<proteinExistence type="predicted"/>
<reference evidence="2 3" key="1">
    <citation type="submission" date="2019-07" db="EMBL/GenBank/DDBJ databases">
        <title>De Novo Assembly of kiwifruit Actinidia rufa.</title>
        <authorList>
            <person name="Sugita-Konishi S."/>
            <person name="Sato K."/>
            <person name="Mori E."/>
            <person name="Abe Y."/>
            <person name="Kisaki G."/>
            <person name="Hamano K."/>
            <person name="Suezawa K."/>
            <person name="Otani M."/>
            <person name="Fukuda T."/>
            <person name="Manabe T."/>
            <person name="Gomi K."/>
            <person name="Tabuchi M."/>
            <person name="Akimitsu K."/>
            <person name="Kataoka I."/>
        </authorList>
    </citation>
    <scope>NUCLEOTIDE SEQUENCE [LARGE SCALE GENOMIC DNA]</scope>
    <source>
        <strain evidence="3">cv. Fuchu</strain>
    </source>
</reference>
<dbReference type="EMBL" id="BJWL01000003">
    <property type="protein sequence ID" value="GFY85193.1"/>
    <property type="molecule type" value="Genomic_DNA"/>
</dbReference>
<dbReference type="OrthoDB" id="1712104at2759"/>
<feature type="compositionally biased region" description="Basic and acidic residues" evidence="1">
    <location>
        <begin position="74"/>
        <end position="89"/>
    </location>
</feature>
<gene>
    <name evidence="2" type="ORF">Acr_03g0019670</name>
</gene>
<dbReference type="Proteomes" id="UP000585474">
    <property type="component" value="Unassembled WGS sequence"/>
</dbReference>
<accession>A0A7J0EFE5</accession>
<evidence type="ECO:0000313" key="2">
    <source>
        <dbReference type="EMBL" id="GFY85193.1"/>
    </source>
</evidence>
<evidence type="ECO:0000256" key="1">
    <source>
        <dbReference type="SAM" id="MobiDB-lite"/>
    </source>
</evidence>
<evidence type="ECO:0000313" key="3">
    <source>
        <dbReference type="Proteomes" id="UP000585474"/>
    </source>
</evidence>
<name>A0A7J0EFE5_9ERIC</name>
<organism evidence="2 3">
    <name type="scientific">Actinidia rufa</name>
    <dbReference type="NCBI Taxonomy" id="165716"/>
    <lineage>
        <taxon>Eukaryota</taxon>
        <taxon>Viridiplantae</taxon>
        <taxon>Streptophyta</taxon>
        <taxon>Embryophyta</taxon>
        <taxon>Tracheophyta</taxon>
        <taxon>Spermatophyta</taxon>
        <taxon>Magnoliopsida</taxon>
        <taxon>eudicotyledons</taxon>
        <taxon>Gunneridae</taxon>
        <taxon>Pentapetalae</taxon>
        <taxon>asterids</taxon>
        <taxon>Ericales</taxon>
        <taxon>Actinidiaceae</taxon>
        <taxon>Actinidia</taxon>
    </lineage>
</organism>
<dbReference type="AlphaFoldDB" id="A0A7J0EFE5"/>
<sequence>MAQAWIVDGGDDEKVEPGSRLTWGMVGKASGADSALELRRSSRNVEVRELHEEDFPSDQEAEEEGDEEYDFESDGERVLEGYGEEELKT</sequence>
<keyword evidence="3" id="KW-1185">Reference proteome</keyword>
<feature type="region of interest" description="Disordered" evidence="1">
    <location>
        <begin position="47"/>
        <end position="89"/>
    </location>
</feature>
<protein>
    <submittedName>
        <fullName evidence="2">Uncharacterized protein</fullName>
    </submittedName>
</protein>
<feature type="compositionally biased region" description="Acidic residues" evidence="1">
    <location>
        <begin position="55"/>
        <end position="73"/>
    </location>
</feature>